<dbReference type="InterPro" id="IPR048764">
    <property type="entry name" value="PylC_N"/>
</dbReference>
<organism evidence="6 7">
    <name type="scientific">Butyrivibrio fibrisolvens</name>
    <dbReference type="NCBI Taxonomy" id="831"/>
    <lineage>
        <taxon>Bacteria</taxon>
        <taxon>Bacillati</taxon>
        <taxon>Bacillota</taxon>
        <taxon>Clostridia</taxon>
        <taxon>Lachnospirales</taxon>
        <taxon>Lachnospiraceae</taxon>
        <taxon>Butyrivibrio</taxon>
    </lineage>
</organism>
<dbReference type="EMBL" id="NXNG01000001">
    <property type="protein sequence ID" value="PWT26300.1"/>
    <property type="molecule type" value="Genomic_DNA"/>
</dbReference>
<dbReference type="GO" id="GO:0005524">
    <property type="term" value="F:ATP binding"/>
    <property type="evidence" value="ECO:0007669"/>
    <property type="project" value="UniProtKB-UniRule"/>
</dbReference>
<dbReference type="Pfam" id="PF21360">
    <property type="entry name" value="PylC-like_N"/>
    <property type="match status" value="1"/>
</dbReference>
<keyword evidence="7" id="KW-1185">Reference proteome</keyword>
<accession>A0A317G1L8</accession>
<dbReference type="Pfam" id="PF02655">
    <property type="entry name" value="ATP-grasp_3"/>
    <property type="match status" value="1"/>
</dbReference>
<dbReference type="InterPro" id="IPR011761">
    <property type="entry name" value="ATP-grasp"/>
</dbReference>
<dbReference type="GO" id="GO:0016874">
    <property type="term" value="F:ligase activity"/>
    <property type="evidence" value="ECO:0007669"/>
    <property type="project" value="UniProtKB-KW"/>
</dbReference>
<dbReference type="SUPFAM" id="SSF56059">
    <property type="entry name" value="Glutathione synthetase ATP-binding domain-like"/>
    <property type="match status" value="1"/>
</dbReference>
<dbReference type="PROSITE" id="PS50975">
    <property type="entry name" value="ATP_GRASP"/>
    <property type="match status" value="1"/>
</dbReference>
<dbReference type="PANTHER" id="PTHR43585:SF2">
    <property type="entry name" value="ATP-GRASP ENZYME FSQD"/>
    <property type="match status" value="1"/>
</dbReference>
<dbReference type="InterPro" id="IPR013815">
    <property type="entry name" value="ATP_grasp_subdomain_1"/>
</dbReference>
<keyword evidence="2 4" id="KW-0547">Nucleotide-binding</keyword>
<evidence type="ECO:0000256" key="3">
    <source>
        <dbReference type="ARBA" id="ARBA00022840"/>
    </source>
</evidence>
<gene>
    <name evidence="6" type="ORF">CPT75_03765</name>
</gene>
<dbReference type="GO" id="GO:0046872">
    <property type="term" value="F:metal ion binding"/>
    <property type="evidence" value="ECO:0007669"/>
    <property type="project" value="InterPro"/>
</dbReference>
<dbReference type="AlphaFoldDB" id="A0A317G1L8"/>
<dbReference type="Gene3D" id="3.30.470.20">
    <property type="entry name" value="ATP-grasp fold, B domain"/>
    <property type="match status" value="1"/>
</dbReference>
<evidence type="ECO:0000256" key="1">
    <source>
        <dbReference type="ARBA" id="ARBA00022598"/>
    </source>
</evidence>
<evidence type="ECO:0000313" key="7">
    <source>
        <dbReference type="Proteomes" id="UP000245488"/>
    </source>
</evidence>
<evidence type="ECO:0000256" key="4">
    <source>
        <dbReference type="PROSITE-ProRule" id="PRU00409"/>
    </source>
</evidence>
<evidence type="ECO:0000259" key="5">
    <source>
        <dbReference type="PROSITE" id="PS50975"/>
    </source>
</evidence>
<dbReference type="PANTHER" id="PTHR43585">
    <property type="entry name" value="FUMIPYRROLE BIOSYNTHESIS PROTEIN C"/>
    <property type="match status" value="1"/>
</dbReference>
<dbReference type="Proteomes" id="UP000245488">
    <property type="component" value="Chromosome"/>
</dbReference>
<protein>
    <submittedName>
        <fullName evidence="6">Carb protein</fullName>
    </submittedName>
</protein>
<dbReference type="InterPro" id="IPR052032">
    <property type="entry name" value="ATP-dep_AA_Ligase"/>
</dbReference>
<feature type="domain" description="ATP-grasp" evidence="5">
    <location>
        <begin position="119"/>
        <end position="296"/>
    </location>
</feature>
<keyword evidence="1" id="KW-0436">Ligase</keyword>
<proteinExistence type="predicted"/>
<name>A0A317G1L8_BUTFI</name>
<reference evidence="6 7" key="1">
    <citation type="submission" date="2017-09" db="EMBL/GenBank/DDBJ databases">
        <title>High-quality draft genome sequence of Butyrivibrio fibrisolvens INBov1, isolated from cow rumen.</title>
        <authorList>
            <person name="Rodriguez Hernaez J."/>
            <person name="Rivarola M."/>
            <person name="Paniego N."/>
            <person name="Cravero S."/>
            <person name="Ceron Cucchi M."/>
            <person name="Martinez M.C."/>
        </authorList>
    </citation>
    <scope>NUCLEOTIDE SEQUENCE [LARGE SCALE GENOMIC DNA]</scope>
    <source>
        <strain evidence="6 7">INBov1</strain>
    </source>
</reference>
<dbReference type="Gene3D" id="3.40.50.20">
    <property type="match status" value="1"/>
</dbReference>
<comment type="caution">
    <text evidence="6">The sequence shown here is derived from an EMBL/GenBank/DDBJ whole genome shotgun (WGS) entry which is preliminary data.</text>
</comment>
<dbReference type="RefSeq" id="WP_110072165.1">
    <property type="nucleotide sequence ID" value="NZ_CM009896.1"/>
</dbReference>
<evidence type="ECO:0000256" key="2">
    <source>
        <dbReference type="ARBA" id="ARBA00022741"/>
    </source>
</evidence>
<sequence>MKILFTSVGRRVELIQAFRSAAKRLAVDITIIGADLVTDAPALYFCDEHLQVVRISDPLYIPNLVEYCAENKIDCLIPTIDTDLNLLAINKHKFEAVGTKVLISAVDKVKLCRDKNYTADYFISLGLKSPRPVNSVEKFEEAMMQGQVSFPAFIKPKDGSSSIDAYKVNNLEDLNVYAQKIGDYIIQPFISGREYTIDIFGDYEGNPVFITPRERLAVRSGEVLKTRITQDHKMIEEMKVLCADFKPCGQITVQLIREESTGDDYYIEINPRFGGGAPLSIKAGADSAEAVIRMLLGQSLSYSEGAARDGAIYSRFDQSICINP</sequence>
<dbReference type="InterPro" id="IPR003806">
    <property type="entry name" value="ATP-grasp_PylC-type"/>
</dbReference>
<evidence type="ECO:0000313" key="6">
    <source>
        <dbReference type="EMBL" id="PWT26300.1"/>
    </source>
</evidence>
<dbReference type="Gene3D" id="3.30.1490.20">
    <property type="entry name" value="ATP-grasp fold, A domain"/>
    <property type="match status" value="1"/>
</dbReference>
<keyword evidence="3 4" id="KW-0067">ATP-binding</keyword>